<gene>
    <name evidence="2" type="ORF">CUTER_06040</name>
</gene>
<feature type="compositionally biased region" description="Polar residues" evidence="1">
    <location>
        <begin position="56"/>
        <end position="65"/>
    </location>
</feature>
<organism evidence="2 3">
    <name type="scientific">Corynebacterium uterequi</name>
    <dbReference type="NCBI Taxonomy" id="1072256"/>
    <lineage>
        <taxon>Bacteria</taxon>
        <taxon>Bacillati</taxon>
        <taxon>Actinomycetota</taxon>
        <taxon>Actinomycetes</taxon>
        <taxon>Mycobacteriales</taxon>
        <taxon>Corynebacteriaceae</taxon>
        <taxon>Corynebacterium</taxon>
    </lineage>
</organism>
<evidence type="ECO:0000313" key="3">
    <source>
        <dbReference type="Proteomes" id="UP000035548"/>
    </source>
</evidence>
<accession>A0A0G3HD44</accession>
<dbReference type="RefSeq" id="WP_047259659.1">
    <property type="nucleotide sequence ID" value="NZ_CP011546.1"/>
</dbReference>
<dbReference type="Proteomes" id="UP000035548">
    <property type="component" value="Chromosome"/>
</dbReference>
<proteinExistence type="predicted"/>
<keyword evidence="3" id="KW-1185">Reference proteome</keyword>
<dbReference type="EMBL" id="CP011546">
    <property type="protein sequence ID" value="AKK11204.1"/>
    <property type="molecule type" value="Genomic_DNA"/>
</dbReference>
<dbReference type="STRING" id="1072256.CUTER_06040"/>
<dbReference type="AlphaFoldDB" id="A0A0G3HD44"/>
<protein>
    <submittedName>
        <fullName evidence="2">Uncharacterized protein</fullName>
    </submittedName>
</protein>
<reference evidence="2 3" key="1">
    <citation type="journal article" date="2015" name="Genome Announc.">
        <title>Virulence Factor Genes Detected in the Complete Genome Sequence of Corynebacterium uterequi DSM 45634, Isolated from the Uterus of a Maiden Mare.</title>
        <authorList>
            <person name="Ruckert C."/>
            <person name="Kriete M."/>
            <person name="Jaenicke S."/>
            <person name="Winkler A."/>
            <person name="Tauch A."/>
        </authorList>
    </citation>
    <scope>NUCLEOTIDE SEQUENCE [LARGE SCALE GENOMIC DNA]</scope>
    <source>
        <strain evidence="2 3">DSM 45634</strain>
    </source>
</reference>
<dbReference type="PATRIC" id="fig|1072256.5.peg.1198"/>
<evidence type="ECO:0000256" key="1">
    <source>
        <dbReference type="SAM" id="MobiDB-lite"/>
    </source>
</evidence>
<sequence length="153" mass="15441">MDFLVQLPELLNFEAPDTIEVNDVSFTNGATDALNGGSADWGIDENTFGNHGSAAWGSSQESAEFSSRDGDHTSSFGQGGSAEWGSSQNELSSAWTAENTQTSSTDEFGSSAATLPETGGSSLDGLGKIIGGAAGTAAGNPLSIISIITGLSS</sequence>
<name>A0A0G3HD44_9CORY</name>
<feature type="region of interest" description="Disordered" evidence="1">
    <location>
        <begin position="45"/>
        <end position="120"/>
    </location>
</feature>
<feature type="compositionally biased region" description="Polar residues" evidence="1">
    <location>
        <begin position="84"/>
        <end position="113"/>
    </location>
</feature>
<reference evidence="3" key="2">
    <citation type="submission" date="2015-05" db="EMBL/GenBank/DDBJ databases">
        <title>Complete genome sequence of Corynebacterium uterequi DSM 45634, isolated from the uterus of a maiden mare.</title>
        <authorList>
            <person name="Ruckert C."/>
            <person name="Albersmeier A."/>
            <person name="Winkler A."/>
            <person name="Tauch A."/>
        </authorList>
    </citation>
    <scope>NUCLEOTIDE SEQUENCE [LARGE SCALE GENOMIC DNA]</scope>
    <source>
        <strain evidence="3">DSM 45634</strain>
    </source>
</reference>
<evidence type="ECO:0000313" key="2">
    <source>
        <dbReference type="EMBL" id="AKK11204.1"/>
    </source>
</evidence>
<dbReference type="KEGG" id="cut:CUTER_06040"/>